<evidence type="ECO:0000313" key="2">
    <source>
        <dbReference type="Proteomes" id="UP000478183"/>
    </source>
</evidence>
<dbReference type="CDD" id="cd03451">
    <property type="entry name" value="FkbR2"/>
    <property type="match status" value="1"/>
</dbReference>
<dbReference type="RefSeq" id="WP_155097357.1">
    <property type="nucleotide sequence ID" value="NZ_WMIE01000024.1"/>
</dbReference>
<dbReference type="Pfam" id="PF19315">
    <property type="entry name" value="MC_hydratase"/>
    <property type="match status" value="1"/>
</dbReference>
<dbReference type="AlphaFoldDB" id="A0A6L6JHI6"/>
<dbReference type="Proteomes" id="UP000478183">
    <property type="component" value="Unassembled WGS sequence"/>
</dbReference>
<dbReference type="SUPFAM" id="SSF54637">
    <property type="entry name" value="Thioesterase/thiol ester dehydrase-isomerase"/>
    <property type="match status" value="1"/>
</dbReference>
<dbReference type="PANTHER" id="PTHR43664:SF1">
    <property type="entry name" value="BETA-METHYLMALYL-COA DEHYDRATASE"/>
    <property type="match status" value="1"/>
</dbReference>
<accession>A0A6L6JHI6</accession>
<comment type="caution">
    <text evidence="1">The sequence shown here is derived from an EMBL/GenBank/DDBJ whole genome shotgun (WGS) entry which is preliminary data.</text>
</comment>
<protein>
    <submittedName>
        <fullName evidence="1">MaoC family dehydratase</fullName>
    </submittedName>
</protein>
<dbReference type="InterPro" id="IPR029069">
    <property type="entry name" value="HotDog_dom_sf"/>
</dbReference>
<dbReference type="InterPro" id="IPR048274">
    <property type="entry name" value="MC_hydratase"/>
</dbReference>
<dbReference type="EMBL" id="WMIE01000024">
    <property type="protein sequence ID" value="MTH80007.1"/>
    <property type="molecule type" value="Genomic_DNA"/>
</dbReference>
<dbReference type="Gene3D" id="3.10.129.10">
    <property type="entry name" value="Hotdog Thioesterase"/>
    <property type="match status" value="1"/>
</dbReference>
<name>A0A6L6JHI6_9RHOB</name>
<organism evidence="1 2">
    <name type="scientific">Paracoccus aestuariivivens</name>
    <dbReference type="NCBI Taxonomy" id="1820333"/>
    <lineage>
        <taxon>Bacteria</taxon>
        <taxon>Pseudomonadati</taxon>
        <taxon>Pseudomonadota</taxon>
        <taxon>Alphaproteobacteria</taxon>
        <taxon>Rhodobacterales</taxon>
        <taxon>Paracoccaceae</taxon>
        <taxon>Paracoccus</taxon>
    </lineage>
</organism>
<keyword evidence="2" id="KW-1185">Reference proteome</keyword>
<dbReference type="InterPro" id="IPR052342">
    <property type="entry name" value="MCH/BMMD"/>
</dbReference>
<proteinExistence type="predicted"/>
<dbReference type="PANTHER" id="PTHR43664">
    <property type="entry name" value="MONOAMINE OXIDASE-RELATED"/>
    <property type="match status" value="1"/>
</dbReference>
<dbReference type="GO" id="GO:0016829">
    <property type="term" value="F:lyase activity"/>
    <property type="evidence" value="ECO:0007669"/>
    <property type="project" value="InterPro"/>
</dbReference>
<gene>
    <name evidence="1" type="ORF">GL286_20075</name>
</gene>
<reference evidence="1 2" key="1">
    <citation type="submission" date="2019-11" db="EMBL/GenBank/DDBJ databases">
        <authorList>
            <person name="Dong K."/>
        </authorList>
    </citation>
    <scope>NUCLEOTIDE SEQUENCE [LARGE SCALE GENOMIC DNA]</scope>
    <source>
        <strain evidence="1 2">NBRC 111993</strain>
    </source>
</reference>
<dbReference type="OrthoDB" id="9796589at2"/>
<sequence>MLPENLKSARRMKKGNRFEDFQIGRIFEHHWGRTVRASESILFSTLTLNFNPTYFNKCYAEALGHQECPVNPCFVFTLVQGLSVEDLSEPGGAFLGIDDLEYGASVYPEDTITARSTVKALRASNSNPGTGIVTWHTEGFNQRGERVISFMRTNQVLRAEVAA</sequence>
<evidence type="ECO:0000313" key="1">
    <source>
        <dbReference type="EMBL" id="MTH80007.1"/>
    </source>
</evidence>